<dbReference type="PRINTS" id="PR00081">
    <property type="entry name" value="GDHRDH"/>
</dbReference>
<evidence type="ECO:0000256" key="3">
    <source>
        <dbReference type="ARBA" id="ARBA00022512"/>
    </source>
</evidence>
<dbReference type="Gene3D" id="3.40.50.720">
    <property type="entry name" value="NAD(P)-binding Rossmann-like Domain"/>
    <property type="match status" value="1"/>
</dbReference>
<dbReference type="PANTHER" id="PTHR42879">
    <property type="entry name" value="3-OXOACYL-(ACYL-CARRIER-PROTEIN) REDUCTASE"/>
    <property type="match status" value="1"/>
</dbReference>
<dbReference type="InterPro" id="IPR050259">
    <property type="entry name" value="SDR"/>
</dbReference>
<keyword evidence="3" id="KW-0134">Cell wall</keyword>
<evidence type="ECO:0000256" key="1">
    <source>
        <dbReference type="ARBA" id="ARBA00004191"/>
    </source>
</evidence>
<protein>
    <recommendedName>
        <fullName evidence="4">3-oxoacyl-[acyl-carrier-protein] reductase MabA</fullName>
    </recommendedName>
</protein>
<comment type="catalytic activity">
    <reaction evidence="5">
        <text>a (3R)-hydroxyacyl-[ACP] + NADP(+) = a 3-oxoacyl-[ACP] + NADPH + H(+)</text>
        <dbReference type="Rhea" id="RHEA:17397"/>
        <dbReference type="Rhea" id="RHEA-COMP:9916"/>
        <dbReference type="Rhea" id="RHEA-COMP:9945"/>
        <dbReference type="ChEBI" id="CHEBI:15378"/>
        <dbReference type="ChEBI" id="CHEBI:57783"/>
        <dbReference type="ChEBI" id="CHEBI:58349"/>
        <dbReference type="ChEBI" id="CHEBI:78776"/>
        <dbReference type="ChEBI" id="CHEBI:78827"/>
        <dbReference type="EC" id="1.1.1.100"/>
    </reaction>
    <physiologicalReaction direction="right-to-left" evidence="5">
        <dbReference type="Rhea" id="RHEA:17399"/>
    </physiologicalReaction>
</comment>
<comment type="subcellular location">
    <subcellularLocation>
        <location evidence="1">Secreted</location>
        <location evidence="1">Cell wall</location>
    </subcellularLocation>
</comment>
<evidence type="ECO:0000256" key="4">
    <source>
        <dbReference type="ARBA" id="ARBA00040781"/>
    </source>
</evidence>
<sequence>MDLKIKDRVALVLASTAGLGAATARALAAEGAHVVITGRNAERAERLAASLPSATAVPVDLTEPRAVEHLLTATREAYGEPDIVVLNGPGPKPGAAADLDAEDIDTIGDLLLKTHVRLVKAVLPHMRAQGWGRILAIGSSGVQAPIPMLAASNIGRAGLAAYLKTLASEVAADGVTVNLQLPGRIATDRVAALDEAAAQRQGRSPDEVRAASEASIPAGRYGTPDEFGALAAFLCSSAASYITGTAVRCDGGMLAHL</sequence>
<evidence type="ECO:0000313" key="6">
    <source>
        <dbReference type="EMBL" id="VTP08691.1"/>
    </source>
</evidence>
<organism evidence="6">
    <name type="scientific">Mycolicibacterium smegmatis</name>
    <name type="common">Mycobacterium smegmatis</name>
    <dbReference type="NCBI Taxonomy" id="1772"/>
    <lineage>
        <taxon>Bacteria</taxon>
        <taxon>Bacillati</taxon>
        <taxon>Actinomycetota</taxon>
        <taxon>Actinomycetes</taxon>
        <taxon>Mycobacteriales</taxon>
        <taxon>Mycobacteriaceae</taxon>
        <taxon>Mycolicibacterium</taxon>
    </lineage>
</organism>
<dbReference type="SUPFAM" id="SSF51735">
    <property type="entry name" value="NAD(P)-binding Rossmann-fold domains"/>
    <property type="match status" value="1"/>
</dbReference>
<dbReference type="EMBL" id="LR589640">
    <property type="protein sequence ID" value="VTP08691.1"/>
    <property type="molecule type" value="Genomic_DNA"/>
</dbReference>
<dbReference type="AlphaFoldDB" id="A0A653FHX2"/>
<dbReference type="GO" id="GO:0004316">
    <property type="term" value="F:3-oxoacyl-[acyl-carrier-protein] reductase (NADPH) activity"/>
    <property type="evidence" value="ECO:0007669"/>
    <property type="project" value="UniProtKB-EC"/>
</dbReference>
<reference evidence="6" key="1">
    <citation type="submission" date="2019-05" db="EMBL/GenBank/DDBJ databases">
        <authorList>
            <person name="Naeem R."/>
            <person name="Antony C."/>
            <person name="Guan Q."/>
        </authorList>
    </citation>
    <scope>NUCLEOTIDE SEQUENCE</scope>
    <source>
        <strain evidence="6">1</strain>
    </source>
</reference>
<keyword evidence="3" id="KW-0964">Secreted</keyword>
<comment type="similarity">
    <text evidence="2">Belongs to the short-chain dehydrogenases/reductases (SDR) family.</text>
</comment>
<dbReference type="PANTHER" id="PTHR42879:SF6">
    <property type="entry name" value="NADPH-DEPENDENT REDUCTASE BACG"/>
    <property type="match status" value="1"/>
</dbReference>
<dbReference type="OMA" id="VMVPGRI"/>
<gene>
    <name evidence="6" type="primary">fabG_25</name>
    <name evidence="6" type="ORF">BIN_B_03018</name>
</gene>
<dbReference type="InterPro" id="IPR036291">
    <property type="entry name" value="NAD(P)-bd_dom_sf"/>
</dbReference>
<dbReference type="KEGG" id="msh:LI98_05760"/>
<dbReference type="Pfam" id="PF13561">
    <property type="entry name" value="adh_short_C2"/>
    <property type="match status" value="1"/>
</dbReference>
<dbReference type="RefSeq" id="WP_011727458.1">
    <property type="nucleotide sequence ID" value="NZ_CP009495.1"/>
</dbReference>
<dbReference type="CDD" id="cd05344">
    <property type="entry name" value="BKR_like_SDR_like"/>
    <property type="match status" value="1"/>
</dbReference>
<dbReference type="InterPro" id="IPR002347">
    <property type="entry name" value="SDR_fam"/>
</dbReference>
<evidence type="ECO:0000256" key="5">
    <source>
        <dbReference type="ARBA" id="ARBA00047400"/>
    </source>
</evidence>
<dbReference type="GeneID" id="93456002"/>
<name>A0A653FHX2_MYCSM</name>
<dbReference type="KEGG" id="msn:LI99_05760"/>
<accession>A0A653FHX2</accession>
<evidence type="ECO:0000256" key="2">
    <source>
        <dbReference type="ARBA" id="ARBA00006484"/>
    </source>
</evidence>
<proteinExistence type="inferred from homology"/>